<dbReference type="HOGENOM" id="CLU_3341680_0_0_5"/>
<keyword evidence="2" id="KW-1185">Reference proteome</keyword>
<proteinExistence type="predicted"/>
<accession>K7YHK9</accession>
<name>K7YHK9_9PROT</name>
<gene>
    <name evidence="1" type="ORF">A1OE_876</name>
</gene>
<dbReference type="AlphaFoldDB" id="K7YHK9"/>
<dbReference type="Proteomes" id="UP000010077">
    <property type="component" value="Chromosome"/>
</dbReference>
<protein>
    <submittedName>
        <fullName evidence="1">Uncharacterized protein</fullName>
    </submittedName>
</protein>
<dbReference type="EMBL" id="CP003539">
    <property type="protein sequence ID" value="AFX99060.1"/>
    <property type="molecule type" value="Genomic_DNA"/>
</dbReference>
<evidence type="ECO:0000313" key="2">
    <source>
        <dbReference type="Proteomes" id="UP000010077"/>
    </source>
</evidence>
<dbReference type="KEGG" id="thal:A1OE_876"/>
<reference evidence="1 2" key="1">
    <citation type="journal article" date="2012" name="Proc. Natl. Acad. Sci. U.S.A.">
        <title>Genome streamlining and chemical defense in a coral reef symbiosis.</title>
        <authorList>
            <person name="Kwan J.C."/>
            <person name="Donia M.S."/>
            <person name="Han A.W."/>
            <person name="Hirose E."/>
            <person name="Haygood M.G."/>
            <person name="Schmidt E.W."/>
        </authorList>
    </citation>
    <scope>NUCLEOTIDE SEQUENCE [LARGE SCALE GENOMIC DNA]</scope>
    <source>
        <strain evidence="1 2">L2</strain>
    </source>
</reference>
<organism evidence="1 2">
    <name type="scientific">Candidatus Endolissoclinum faulkneri L2</name>
    <dbReference type="NCBI Taxonomy" id="1193729"/>
    <lineage>
        <taxon>Bacteria</taxon>
        <taxon>Pseudomonadati</taxon>
        <taxon>Pseudomonadota</taxon>
        <taxon>Alphaproteobacteria</taxon>
        <taxon>Rhodospirillales</taxon>
        <taxon>Rhodospirillaceae</taxon>
        <taxon>Candidatus Endolissoclinum</taxon>
    </lineage>
</organism>
<sequence>MCHNLACLTNGAILTATLAIKFKLSLNNKVNKLLAGR</sequence>
<evidence type="ECO:0000313" key="1">
    <source>
        <dbReference type="EMBL" id="AFX99060.1"/>
    </source>
</evidence>